<feature type="compositionally biased region" description="Basic and acidic residues" evidence="3">
    <location>
        <begin position="364"/>
        <end position="374"/>
    </location>
</feature>
<reference evidence="7 8" key="1">
    <citation type="submission" date="2021-02" db="EMBL/GenBank/DDBJ databases">
        <title>De Novo genome assembly of isolated myxobacteria.</title>
        <authorList>
            <person name="Stevens D.C."/>
        </authorList>
    </citation>
    <scope>NUCLEOTIDE SEQUENCE [LARGE SCALE GENOMIC DNA]</scope>
    <source>
        <strain evidence="7 8">SCHIC003</strain>
    </source>
</reference>
<dbReference type="Gene3D" id="1.10.287.470">
    <property type="entry name" value="Helix hairpin bin"/>
    <property type="match status" value="1"/>
</dbReference>
<evidence type="ECO:0000313" key="8">
    <source>
        <dbReference type="Proteomes" id="UP000663090"/>
    </source>
</evidence>
<evidence type="ECO:0000256" key="2">
    <source>
        <dbReference type="SAM" id="Coils"/>
    </source>
</evidence>
<dbReference type="Pfam" id="PF25973">
    <property type="entry name" value="BSH_CzcB"/>
    <property type="match status" value="1"/>
</dbReference>
<sequence length="410" mass="42974">MRQAQRTRRAATRGLAGLLLAMACALTGCKKGSSEAAQPTEPLVTLGRENVALVQQGELRSGPGISGSLQARTAASVRAQVGGTILDVQAQQGQVVRKDQPLARIDDATLRDQVIAARTTVETARNALRVAESDEARNAKLAQAGVITQRDFERAQLSVAQAKGQLAEARSRLALAQEQLGRTRVVAPIAGVVSERHASEGDVVQPGAALFTVVDPRTLRLEASVPAAQLGQVKVGTPVEFKVTGYGDRSFTGKVEHINPVVEAGSGQVRIYVAIPNTDLQLLAGLFAEGRVAAKTAQGLSVPLGALDDSEGKPQVLRVREERVERVPVQLGLRDDVEKRVEVRQGLQEGDVVLLGSARDAVREGARVKVESPRENASPGGEDALGVGGGGASEADGGTPKDAPSKQPKP</sequence>
<dbReference type="EMBL" id="CP071091">
    <property type="protein sequence ID" value="QSQ11466.1"/>
    <property type="molecule type" value="Genomic_DNA"/>
</dbReference>
<evidence type="ECO:0000256" key="1">
    <source>
        <dbReference type="ARBA" id="ARBA00009477"/>
    </source>
</evidence>
<feature type="coiled-coil region" evidence="2">
    <location>
        <begin position="152"/>
        <end position="179"/>
    </location>
</feature>
<dbReference type="PROSITE" id="PS51257">
    <property type="entry name" value="PROKAR_LIPOPROTEIN"/>
    <property type="match status" value="1"/>
</dbReference>
<evidence type="ECO:0000313" key="7">
    <source>
        <dbReference type="EMBL" id="QSQ11466.1"/>
    </source>
</evidence>
<keyword evidence="8" id="KW-1185">Reference proteome</keyword>
<dbReference type="SUPFAM" id="SSF111369">
    <property type="entry name" value="HlyD-like secretion proteins"/>
    <property type="match status" value="1"/>
</dbReference>
<feature type="domain" description="CusB-like beta-barrel" evidence="5">
    <location>
        <begin position="221"/>
        <end position="295"/>
    </location>
</feature>
<name>A0ABX7MYU9_9BACT</name>
<accession>A0ABX7MYU9</accession>
<dbReference type="RefSeq" id="WP_206713219.1">
    <property type="nucleotide sequence ID" value="NZ_CP071091.1"/>
</dbReference>
<organism evidence="7 8">
    <name type="scientific">Myxococcus landrumensis</name>
    <dbReference type="NCBI Taxonomy" id="2813577"/>
    <lineage>
        <taxon>Bacteria</taxon>
        <taxon>Pseudomonadati</taxon>
        <taxon>Myxococcota</taxon>
        <taxon>Myxococcia</taxon>
        <taxon>Myxococcales</taxon>
        <taxon>Cystobacterineae</taxon>
        <taxon>Myxococcaceae</taxon>
        <taxon>Myxococcus</taxon>
    </lineage>
</organism>
<dbReference type="PANTHER" id="PTHR30469">
    <property type="entry name" value="MULTIDRUG RESISTANCE PROTEIN MDTA"/>
    <property type="match status" value="1"/>
</dbReference>
<dbReference type="Pfam" id="PF25954">
    <property type="entry name" value="Beta-barrel_RND_2"/>
    <property type="match status" value="1"/>
</dbReference>
<dbReference type="NCBIfam" id="TIGR01730">
    <property type="entry name" value="RND_mfp"/>
    <property type="match status" value="1"/>
</dbReference>
<dbReference type="Gene3D" id="2.40.30.170">
    <property type="match status" value="1"/>
</dbReference>
<feature type="chain" id="PRO_5047388150" evidence="4">
    <location>
        <begin position="26"/>
        <end position="410"/>
    </location>
</feature>
<evidence type="ECO:0000259" key="6">
    <source>
        <dbReference type="Pfam" id="PF25973"/>
    </source>
</evidence>
<keyword evidence="2" id="KW-0175">Coiled coil</keyword>
<gene>
    <name evidence="7" type="ORF">JY572_24010</name>
</gene>
<evidence type="ECO:0000256" key="3">
    <source>
        <dbReference type="SAM" id="MobiDB-lite"/>
    </source>
</evidence>
<dbReference type="InterPro" id="IPR058792">
    <property type="entry name" value="Beta-barrel_RND_2"/>
</dbReference>
<keyword evidence="4" id="KW-0732">Signal</keyword>
<dbReference type="InterPro" id="IPR006143">
    <property type="entry name" value="RND_pump_MFP"/>
</dbReference>
<evidence type="ECO:0000259" key="5">
    <source>
        <dbReference type="Pfam" id="PF25954"/>
    </source>
</evidence>
<dbReference type="InterPro" id="IPR058647">
    <property type="entry name" value="BSH_CzcB-like"/>
</dbReference>
<dbReference type="Gene3D" id="2.40.420.20">
    <property type="match status" value="1"/>
</dbReference>
<dbReference type="Proteomes" id="UP000663090">
    <property type="component" value="Chromosome"/>
</dbReference>
<proteinExistence type="inferred from homology"/>
<evidence type="ECO:0000256" key="4">
    <source>
        <dbReference type="SAM" id="SignalP"/>
    </source>
</evidence>
<comment type="similarity">
    <text evidence="1">Belongs to the membrane fusion protein (MFP) (TC 8.A.1) family.</text>
</comment>
<feature type="region of interest" description="Disordered" evidence="3">
    <location>
        <begin position="364"/>
        <end position="410"/>
    </location>
</feature>
<dbReference type="Gene3D" id="2.40.50.100">
    <property type="match status" value="1"/>
</dbReference>
<dbReference type="PANTHER" id="PTHR30469:SF38">
    <property type="entry name" value="HLYD FAMILY SECRETION PROTEIN"/>
    <property type="match status" value="1"/>
</dbReference>
<feature type="signal peptide" evidence="4">
    <location>
        <begin position="1"/>
        <end position="25"/>
    </location>
</feature>
<feature type="domain" description="CzcB-like barrel-sandwich hybrid" evidence="6">
    <location>
        <begin position="75"/>
        <end position="215"/>
    </location>
</feature>
<protein>
    <submittedName>
        <fullName evidence="7">Efflux RND transporter periplasmic adaptor subunit</fullName>
    </submittedName>
</protein>